<accession>A0A1F7S549</accession>
<evidence type="ECO:0000313" key="2">
    <source>
        <dbReference type="EMBL" id="OGL48237.1"/>
    </source>
</evidence>
<organism evidence="2 3">
    <name type="scientific">Candidatus Schekmanbacteria bacterium RBG_13_48_7</name>
    <dbReference type="NCBI Taxonomy" id="1817878"/>
    <lineage>
        <taxon>Bacteria</taxon>
        <taxon>Candidatus Schekmaniibacteriota</taxon>
    </lineage>
</organism>
<keyword evidence="1" id="KW-1133">Transmembrane helix</keyword>
<comment type="caution">
    <text evidence="2">The sequence shown here is derived from an EMBL/GenBank/DDBJ whole genome shotgun (WGS) entry which is preliminary data.</text>
</comment>
<reference evidence="2 3" key="1">
    <citation type="journal article" date="2016" name="Nat. Commun.">
        <title>Thousands of microbial genomes shed light on interconnected biogeochemical processes in an aquifer system.</title>
        <authorList>
            <person name="Anantharaman K."/>
            <person name="Brown C.T."/>
            <person name="Hug L.A."/>
            <person name="Sharon I."/>
            <person name="Castelle C.J."/>
            <person name="Probst A.J."/>
            <person name="Thomas B.C."/>
            <person name="Singh A."/>
            <person name="Wilkins M.J."/>
            <person name="Karaoz U."/>
            <person name="Brodie E.L."/>
            <person name="Williams K.H."/>
            <person name="Hubbard S.S."/>
            <person name="Banfield J.F."/>
        </authorList>
    </citation>
    <scope>NUCLEOTIDE SEQUENCE [LARGE SCALE GENOMIC DNA]</scope>
</reference>
<feature type="transmembrane region" description="Helical" evidence="1">
    <location>
        <begin position="81"/>
        <end position="103"/>
    </location>
</feature>
<dbReference type="AlphaFoldDB" id="A0A1F7S549"/>
<proteinExistence type="predicted"/>
<evidence type="ECO:0000313" key="3">
    <source>
        <dbReference type="Proteomes" id="UP000179266"/>
    </source>
</evidence>
<dbReference type="EMBL" id="MGDD01000043">
    <property type="protein sequence ID" value="OGL48237.1"/>
    <property type="molecule type" value="Genomic_DNA"/>
</dbReference>
<name>A0A1F7S549_9BACT</name>
<sequence length="198" mass="22715">MKIDFEKFNNFSNRWWDPISEQSREKIISILKKEFIIYLEPASTKSDDYSLIKLGSENAISRKPRNIIFNLSALPRLLAEAVITISSGVAIPVLLPLCAYIILEELKKITTIEFSFDEVTIISALFINQQNKKPNDIKNIIKTSNSIVKKSGKHISYKKKQVISILQKLEKYRIVSKHDDEWKIVEQVVGSSSNEELC</sequence>
<keyword evidence="1" id="KW-0812">Transmembrane</keyword>
<dbReference type="Proteomes" id="UP000179266">
    <property type="component" value="Unassembled WGS sequence"/>
</dbReference>
<evidence type="ECO:0000256" key="1">
    <source>
        <dbReference type="SAM" id="Phobius"/>
    </source>
</evidence>
<keyword evidence="1" id="KW-0472">Membrane</keyword>
<protein>
    <submittedName>
        <fullName evidence="2">Uncharacterized protein</fullName>
    </submittedName>
</protein>
<gene>
    <name evidence="2" type="ORF">A2161_07695</name>
</gene>